<feature type="compositionally biased region" description="Basic and acidic residues" evidence="1">
    <location>
        <begin position="30"/>
        <end position="42"/>
    </location>
</feature>
<feature type="region of interest" description="Disordered" evidence="1">
    <location>
        <begin position="14"/>
        <end position="44"/>
    </location>
</feature>
<sequence length="469" mass="51214">MDLEDFRARRQRVIDAQSSPDWPQAALPGDVERQPDDSHAVPEDAEYTVGPGDRGWIARRWDYEHGWFATESVTAESESLALAWVWSRAASGFLDAWVRPAAQQADFFKRHVIRDVMRPASPRGLDPVTAAAAVEPRVDATRRRGVLRRAARDATGFAAVRVARNPRTPGDALRLLVDRTDHAVRWQVAGNPGTPRDVLDRLREEGDFGVRWYLALRPETTTEELVLWAREDSALWAAALDRADLTPQQLVEIDLDSSGSLRERVIAHPAADGDLLARVAAEADADLGVRLLRSGRLEPEAADALVERAVEWDAWTLRSTLRSGPDGRTAPQPLPLDRIDRDRLAAAPSEQHRMLALAATTEPEALHGFVADPSVSVRVLLAERLLSERTQVALVTDPSIEVRSVLARNSDASGAALGVLGRDPFPGVQEAAIANPAMPESALSAIAADGGPGAEGARRALETRIRPRH</sequence>
<dbReference type="AlphaFoldDB" id="A0A3A1U289"/>
<name>A0A3A1U289_9MICO</name>
<dbReference type="OrthoDB" id="3666466at2"/>
<gene>
    <name evidence="2" type="ORF">D1781_04285</name>
</gene>
<organism evidence="2 3">
    <name type="scientific">Amnibacterium setariae</name>
    <dbReference type="NCBI Taxonomy" id="2306585"/>
    <lineage>
        <taxon>Bacteria</taxon>
        <taxon>Bacillati</taxon>
        <taxon>Actinomycetota</taxon>
        <taxon>Actinomycetes</taxon>
        <taxon>Micrococcales</taxon>
        <taxon>Microbacteriaceae</taxon>
        <taxon>Amnibacterium</taxon>
    </lineage>
</organism>
<dbReference type="Gene3D" id="1.25.10.10">
    <property type="entry name" value="Leucine-rich Repeat Variant"/>
    <property type="match status" value="1"/>
</dbReference>
<dbReference type="RefSeq" id="WP_119481002.1">
    <property type="nucleotide sequence ID" value="NZ_QXTG01000001.1"/>
</dbReference>
<reference evidence="3" key="1">
    <citation type="submission" date="2018-09" db="EMBL/GenBank/DDBJ databases">
        <authorList>
            <person name="Kim I."/>
        </authorList>
    </citation>
    <scope>NUCLEOTIDE SEQUENCE [LARGE SCALE GENOMIC DNA]</scope>
    <source>
        <strain evidence="3">DD4a</strain>
    </source>
</reference>
<evidence type="ECO:0000313" key="3">
    <source>
        <dbReference type="Proteomes" id="UP000265742"/>
    </source>
</evidence>
<protein>
    <submittedName>
        <fullName evidence="2">Uncharacterized protein</fullName>
    </submittedName>
</protein>
<dbReference type="EMBL" id="QXTG01000001">
    <property type="protein sequence ID" value="RIX30641.1"/>
    <property type="molecule type" value="Genomic_DNA"/>
</dbReference>
<dbReference type="InterPro" id="IPR011989">
    <property type="entry name" value="ARM-like"/>
</dbReference>
<comment type="caution">
    <text evidence="2">The sequence shown here is derived from an EMBL/GenBank/DDBJ whole genome shotgun (WGS) entry which is preliminary data.</text>
</comment>
<proteinExistence type="predicted"/>
<evidence type="ECO:0000256" key="1">
    <source>
        <dbReference type="SAM" id="MobiDB-lite"/>
    </source>
</evidence>
<accession>A0A3A1U289</accession>
<dbReference type="Proteomes" id="UP000265742">
    <property type="component" value="Unassembled WGS sequence"/>
</dbReference>
<keyword evidence="3" id="KW-1185">Reference proteome</keyword>
<evidence type="ECO:0000313" key="2">
    <source>
        <dbReference type="EMBL" id="RIX30641.1"/>
    </source>
</evidence>